<evidence type="ECO:0000256" key="2">
    <source>
        <dbReference type="ARBA" id="ARBA00022475"/>
    </source>
</evidence>
<evidence type="ECO:0000256" key="1">
    <source>
        <dbReference type="ARBA" id="ARBA00004651"/>
    </source>
</evidence>
<feature type="transmembrane region" description="Helical" evidence="6">
    <location>
        <begin position="226"/>
        <end position="247"/>
    </location>
</feature>
<evidence type="ECO:0000313" key="7">
    <source>
        <dbReference type="EMBL" id="MFD2863852.1"/>
    </source>
</evidence>
<dbReference type="EMBL" id="JBHUON010000003">
    <property type="protein sequence ID" value="MFD2863852.1"/>
    <property type="molecule type" value="Genomic_DNA"/>
</dbReference>
<protein>
    <submittedName>
        <fullName evidence="7">Oligosaccharide flippase family protein</fullName>
    </submittedName>
</protein>
<feature type="transmembrane region" description="Helical" evidence="6">
    <location>
        <begin position="25"/>
        <end position="45"/>
    </location>
</feature>
<dbReference type="PANTHER" id="PTHR30250:SF11">
    <property type="entry name" value="O-ANTIGEN TRANSPORTER-RELATED"/>
    <property type="match status" value="1"/>
</dbReference>
<dbReference type="RefSeq" id="WP_377123794.1">
    <property type="nucleotide sequence ID" value="NZ_JBHUON010000003.1"/>
</dbReference>
<dbReference type="InterPro" id="IPR002797">
    <property type="entry name" value="Polysacc_synth"/>
</dbReference>
<keyword evidence="8" id="KW-1185">Reference proteome</keyword>
<feature type="transmembrane region" description="Helical" evidence="6">
    <location>
        <begin position="100"/>
        <end position="118"/>
    </location>
</feature>
<feature type="transmembrane region" description="Helical" evidence="6">
    <location>
        <begin position="156"/>
        <end position="176"/>
    </location>
</feature>
<dbReference type="InterPro" id="IPR050833">
    <property type="entry name" value="Poly_Biosynth_Transport"/>
</dbReference>
<keyword evidence="3 6" id="KW-0812">Transmembrane</keyword>
<feature type="transmembrane region" description="Helical" evidence="6">
    <location>
        <begin position="375"/>
        <end position="396"/>
    </location>
</feature>
<dbReference type="PANTHER" id="PTHR30250">
    <property type="entry name" value="PST FAMILY PREDICTED COLANIC ACID TRANSPORTER"/>
    <property type="match status" value="1"/>
</dbReference>
<feature type="transmembrane region" description="Helical" evidence="6">
    <location>
        <begin position="309"/>
        <end position="334"/>
    </location>
</feature>
<feature type="transmembrane region" description="Helical" evidence="6">
    <location>
        <begin position="182"/>
        <end position="205"/>
    </location>
</feature>
<gene>
    <name evidence="7" type="ORF">ACFSYC_04050</name>
</gene>
<accession>A0ABW5XNW5</accession>
<keyword evidence="2" id="KW-1003">Cell membrane</keyword>
<dbReference type="Proteomes" id="UP001597601">
    <property type="component" value="Unassembled WGS sequence"/>
</dbReference>
<comment type="subcellular location">
    <subcellularLocation>
        <location evidence="1">Cell membrane</location>
        <topology evidence="1">Multi-pass membrane protein</topology>
    </subcellularLocation>
</comment>
<feature type="transmembrane region" description="Helical" evidence="6">
    <location>
        <begin position="429"/>
        <end position="449"/>
    </location>
</feature>
<evidence type="ECO:0000313" key="8">
    <source>
        <dbReference type="Proteomes" id="UP001597601"/>
    </source>
</evidence>
<evidence type="ECO:0000256" key="3">
    <source>
        <dbReference type="ARBA" id="ARBA00022692"/>
    </source>
</evidence>
<dbReference type="Pfam" id="PF01943">
    <property type="entry name" value="Polysacc_synt"/>
    <property type="match status" value="1"/>
</dbReference>
<evidence type="ECO:0000256" key="5">
    <source>
        <dbReference type="ARBA" id="ARBA00023136"/>
    </source>
</evidence>
<evidence type="ECO:0000256" key="4">
    <source>
        <dbReference type="ARBA" id="ARBA00022989"/>
    </source>
</evidence>
<feature type="transmembrane region" description="Helical" evidence="6">
    <location>
        <begin position="267"/>
        <end position="289"/>
    </location>
</feature>
<evidence type="ECO:0000256" key="6">
    <source>
        <dbReference type="SAM" id="Phobius"/>
    </source>
</evidence>
<keyword evidence="5 6" id="KW-0472">Membrane</keyword>
<organism evidence="7 8">
    <name type="scientific">Mucilaginibacter antarcticus</name>
    <dbReference type="NCBI Taxonomy" id="1855725"/>
    <lineage>
        <taxon>Bacteria</taxon>
        <taxon>Pseudomonadati</taxon>
        <taxon>Bacteroidota</taxon>
        <taxon>Sphingobacteriia</taxon>
        <taxon>Sphingobacteriales</taxon>
        <taxon>Sphingobacteriaceae</taxon>
        <taxon>Mucilaginibacter</taxon>
    </lineage>
</organism>
<keyword evidence="4 6" id="KW-1133">Transmembrane helix</keyword>
<feature type="transmembrane region" description="Helical" evidence="6">
    <location>
        <begin position="402"/>
        <end position="422"/>
    </location>
</feature>
<feature type="transmembrane region" description="Helical" evidence="6">
    <location>
        <begin position="346"/>
        <end position="368"/>
    </location>
</feature>
<proteinExistence type="predicted"/>
<comment type="caution">
    <text evidence="7">The sequence shown here is derived from an EMBL/GenBank/DDBJ whole genome shotgun (WGS) entry which is preliminary data.</text>
</comment>
<feature type="transmembrane region" description="Helical" evidence="6">
    <location>
        <begin position="455"/>
        <end position="472"/>
    </location>
</feature>
<name>A0ABW5XNW5_9SPHI</name>
<feature type="transmembrane region" description="Helical" evidence="6">
    <location>
        <begin position="57"/>
        <end position="79"/>
    </location>
</feature>
<sequence length="487" mass="55839">MKIIDRSKKYVSGVFNSNLVKNSSWGILSQLSQTVFLSLFFVILARKYPTPIFAKYIVANAIYQLVTAFSTMGLGQWFIREFISAENKPELTSKFLKMQTYFGVSFFALNIGLAYLLYDDQYTRILIILLGSNVIFDNIINAIKSLNVAMFEQKKTFIILTIETFIKFLAGCVLYIYPFDIITLSIILIALRFITLNLFLTVGSSNVVNIKMLLKYKILYADVKKLIVSNWAFIIIGGVSIINWRLANIVISKMLTPFDVANYEISFKIFNIAQILPVVVSTSVFPMLVKLYNDNDPEKFKMFYKKMHLYYMLFGLFSYTFIYSFSGLLVPLVFGNSYLSNAHYTQQMFLTILVFPTVLLQANMLITINLEKLDMLFNIFALIINFTICIVGLTYVKSLSMVNYSIFASFLIFHISQDVIMIKNKLTSVMSAVSFYIITAGFVYFYSIASTATNPYLLFILAWLAVGLFLLAKNNTYRFRLLTKQNL</sequence>
<reference evidence="8" key="1">
    <citation type="journal article" date="2019" name="Int. J. Syst. Evol. Microbiol.">
        <title>The Global Catalogue of Microorganisms (GCM) 10K type strain sequencing project: providing services to taxonomists for standard genome sequencing and annotation.</title>
        <authorList>
            <consortium name="The Broad Institute Genomics Platform"/>
            <consortium name="The Broad Institute Genome Sequencing Center for Infectious Disease"/>
            <person name="Wu L."/>
            <person name="Ma J."/>
        </authorList>
    </citation>
    <scope>NUCLEOTIDE SEQUENCE [LARGE SCALE GENOMIC DNA]</scope>
    <source>
        <strain evidence="8">KCTC 52232</strain>
    </source>
</reference>